<dbReference type="RefSeq" id="WP_105359492.1">
    <property type="nucleotide sequence ID" value="NZ_PUIB01000028.1"/>
</dbReference>
<comment type="caution">
    <text evidence="2">The sequence shown here is derived from an EMBL/GenBank/DDBJ whole genome shotgun (WGS) entry which is preliminary data.</text>
</comment>
<dbReference type="AlphaFoldDB" id="A0A2S8F4B7"/>
<keyword evidence="1" id="KW-0472">Membrane</keyword>
<dbReference type="EMBL" id="PUIB01000028">
    <property type="protein sequence ID" value="PQO27015.1"/>
    <property type="molecule type" value="Genomic_DNA"/>
</dbReference>
<evidence type="ECO:0008006" key="4">
    <source>
        <dbReference type="Google" id="ProtNLM"/>
    </source>
</evidence>
<dbReference type="OrthoDB" id="292138at2"/>
<evidence type="ECO:0000313" key="2">
    <source>
        <dbReference type="EMBL" id="PQO27015.1"/>
    </source>
</evidence>
<proteinExistence type="predicted"/>
<dbReference type="Proteomes" id="UP000239388">
    <property type="component" value="Unassembled WGS sequence"/>
</dbReference>
<organism evidence="2 3">
    <name type="scientific">Blastopirellula marina</name>
    <dbReference type="NCBI Taxonomy" id="124"/>
    <lineage>
        <taxon>Bacteria</taxon>
        <taxon>Pseudomonadati</taxon>
        <taxon>Planctomycetota</taxon>
        <taxon>Planctomycetia</taxon>
        <taxon>Pirellulales</taxon>
        <taxon>Pirellulaceae</taxon>
        <taxon>Blastopirellula</taxon>
    </lineage>
</organism>
<keyword evidence="1" id="KW-1133">Transmembrane helix</keyword>
<dbReference type="SUPFAM" id="SSF48371">
    <property type="entry name" value="ARM repeat"/>
    <property type="match status" value="1"/>
</dbReference>
<gene>
    <name evidence="2" type="ORF">C5Y98_27545</name>
</gene>
<accession>A0A2S8F4B7</accession>
<evidence type="ECO:0000256" key="1">
    <source>
        <dbReference type="SAM" id="Phobius"/>
    </source>
</evidence>
<protein>
    <recommendedName>
        <fullName evidence="4">HEAT repeat domain-containing protein</fullName>
    </recommendedName>
</protein>
<evidence type="ECO:0000313" key="3">
    <source>
        <dbReference type="Proteomes" id="UP000239388"/>
    </source>
</evidence>
<dbReference type="Gene3D" id="1.25.10.10">
    <property type="entry name" value="Leucine-rich Repeat Variant"/>
    <property type="match status" value="1"/>
</dbReference>
<name>A0A2S8F4B7_9BACT</name>
<feature type="transmembrane region" description="Helical" evidence="1">
    <location>
        <begin position="12"/>
        <end position="30"/>
    </location>
</feature>
<dbReference type="InterPro" id="IPR016024">
    <property type="entry name" value="ARM-type_fold"/>
</dbReference>
<dbReference type="InterPro" id="IPR011989">
    <property type="entry name" value="ARM-like"/>
</dbReference>
<keyword evidence="1" id="KW-0812">Transmembrane</keyword>
<sequence length="359" mass="40923">MASEDKHNPQWGVWLPLAIIPLMLLFQMGIRQSSVNSHMRFIEDRIARTKERFKEAQAKQAAFADSYASAQQELKEIQQLFLQRIQAGVPVVIDATFVKLADPPLIEQLEQAYRPLLDSPNPYHRVAAAKSLIMSTKDSPQQLLALLPQVLEIYVAGEADGIDALSSMNYSPFQGEVLERAIAELQKYLTRDDPATRVAAAELLLRVTWSDPARREEFRSQVFAELRPIVLAEQDENLLSKSISIVSQMKPEPDEWVPMLRQRIEQAPDWQRPDLARHVLQLDAHDQPTIQLLIDLILEDNVNWEYAQSILIEEASATEVRQAIQQTLKEKQLSEAKRTLLLSILDKLDRKHAKSEKAN</sequence>
<reference evidence="2 3" key="1">
    <citation type="submission" date="2018-02" db="EMBL/GenBank/DDBJ databases">
        <title>Comparative genomes isolates from brazilian mangrove.</title>
        <authorList>
            <person name="Araujo J.E."/>
            <person name="Taketani R.G."/>
            <person name="Silva M.C.P."/>
            <person name="Loureco M.V."/>
            <person name="Andreote F.D."/>
        </authorList>
    </citation>
    <scope>NUCLEOTIDE SEQUENCE [LARGE SCALE GENOMIC DNA]</scope>
    <source>
        <strain evidence="2 3">NAP PRIS-MGV</strain>
    </source>
</reference>